<comment type="function">
    <text evidence="1 7">GTPase that associates with pre-60S ribosomal subunits in the nucleolus and is required for their nuclear export and maturation.</text>
</comment>
<accession>A0AAD5TEQ8</accession>
<feature type="compositionally biased region" description="Low complexity" evidence="8">
    <location>
        <begin position="602"/>
        <end position="613"/>
    </location>
</feature>
<dbReference type="Gene3D" id="1.10.1580.10">
    <property type="match status" value="1"/>
</dbReference>
<comment type="subcellular location">
    <subcellularLocation>
        <location evidence="2 7">Nucleus</location>
        <location evidence="2 7">Nucleolus</location>
    </subcellularLocation>
</comment>
<evidence type="ECO:0000256" key="8">
    <source>
        <dbReference type="SAM" id="MobiDB-lite"/>
    </source>
</evidence>
<dbReference type="InterPro" id="IPR012971">
    <property type="entry name" value="NOG2_N_dom"/>
</dbReference>
<dbReference type="Proteomes" id="UP001212152">
    <property type="component" value="Unassembled WGS sequence"/>
</dbReference>
<protein>
    <recommendedName>
        <fullName evidence="3 7">Nucleolar GTP-binding protein 2</fullName>
    </recommendedName>
</protein>
<evidence type="ECO:0000256" key="4">
    <source>
        <dbReference type="ARBA" id="ARBA00022741"/>
    </source>
</evidence>
<dbReference type="InterPro" id="IPR027417">
    <property type="entry name" value="P-loop_NTPase"/>
</dbReference>
<keyword evidence="6 7" id="KW-0539">Nucleus</keyword>
<dbReference type="GO" id="GO:0005730">
    <property type="term" value="C:nucleolus"/>
    <property type="evidence" value="ECO:0007669"/>
    <property type="project" value="UniProtKB-SubCell"/>
</dbReference>
<evidence type="ECO:0000259" key="9">
    <source>
        <dbReference type="PROSITE" id="PS51721"/>
    </source>
</evidence>
<dbReference type="InterPro" id="IPR030378">
    <property type="entry name" value="G_CP_dom"/>
</dbReference>
<evidence type="ECO:0000256" key="7">
    <source>
        <dbReference type="RuleBase" id="RU364023"/>
    </source>
</evidence>
<proteinExistence type="inferred from homology"/>
<evidence type="ECO:0000256" key="1">
    <source>
        <dbReference type="ARBA" id="ARBA00003892"/>
    </source>
</evidence>
<feature type="domain" description="CP-type G" evidence="9">
    <location>
        <begin position="211"/>
        <end position="372"/>
    </location>
</feature>
<dbReference type="InterPro" id="IPR006073">
    <property type="entry name" value="GTP-bd"/>
</dbReference>
<organism evidence="10 11">
    <name type="scientific">Geranomyces variabilis</name>
    <dbReference type="NCBI Taxonomy" id="109894"/>
    <lineage>
        <taxon>Eukaryota</taxon>
        <taxon>Fungi</taxon>
        <taxon>Fungi incertae sedis</taxon>
        <taxon>Chytridiomycota</taxon>
        <taxon>Chytridiomycota incertae sedis</taxon>
        <taxon>Chytridiomycetes</taxon>
        <taxon>Spizellomycetales</taxon>
        <taxon>Powellomycetaceae</taxon>
        <taxon>Geranomyces</taxon>
    </lineage>
</organism>
<evidence type="ECO:0000256" key="6">
    <source>
        <dbReference type="ARBA" id="ARBA00023242"/>
    </source>
</evidence>
<name>A0AAD5TEQ8_9FUNG</name>
<dbReference type="PANTHER" id="PTHR11089:SF9">
    <property type="entry name" value="NUCLEOLAR GTP-BINDING PROTEIN 2"/>
    <property type="match status" value="1"/>
</dbReference>
<dbReference type="FunFam" id="1.10.1580.10:FF:000001">
    <property type="entry name" value="Nucleolar GTP-binding protein 2"/>
    <property type="match status" value="1"/>
</dbReference>
<dbReference type="EMBL" id="JADGJQ010000062">
    <property type="protein sequence ID" value="KAJ3174653.1"/>
    <property type="molecule type" value="Genomic_DNA"/>
</dbReference>
<dbReference type="PRINTS" id="PR00326">
    <property type="entry name" value="GTP1OBG"/>
</dbReference>
<feature type="compositionally biased region" description="Acidic residues" evidence="8">
    <location>
        <begin position="580"/>
        <end position="596"/>
    </location>
</feature>
<dbReference type="Pfam" id="PF08153">
    <property type="entry name" value="NGP1NT"/>
    <property type="match status" value="1"/>
</dbReference>
<dbReference type="InterPro" id="IPR024929">
    <property type="entry name" value="GNL2_CP_dom"/>
</dbReference>
<comment type="similarity">
    <text evidence="7">Belongs to the TRAFAC class YlqF/YawG GTPase family. NOG2 subfamily.</text>
</comment>
<dbReference type="FunFam" id="3.40.50.300:FF:000559">
    <property type="entry name" value="Nuclear/nucleolar GTPase 2"/>
    <property type="match status" value="1"/>
</dbReference>
<comment type="caution">
    <text evidence="10">The sequence shown here is derived from an EMBL/GenBank/DDBJ whole genome shotgun (WGS) entry which is preliminary data.</text>
</comment>
<evidence type="ECO:0000256" key="5">
    <source>
        <dbReference type="ARBA" id="ARBA00023134"/>
    </source>
</evidence>
<evidence type="ECO:0000256" key="3">
    <source>
        <dbReference type="ARBA" id="ARBA00022127"/>
    </source>
</evidence>
<keyword evidence="11" id="KW-1185">Reference proteome</keyword>
<dbReference type="PROSITE" id="PS51721">
    <property type="entry name" value="G_CP"/>
    <property type="match status" value="1"/>
</dbReference>
<keyword evidence="4 7" id="KW-0547">Nucleotide-binding</keyword>
<keyword evidence="5 7" id="KW-0342">GTP-binding</keyword>
<dbReference type="Pfam" id="PF01926">
    <property type="entry name" value="MMR_HSR1"/>
    <property type="match status" value="1"/>
</dbReference>
<dbReference type="CDD" id="cd01858">
    <property type="entry name" value="NGP_1"/>
    <property type="match status" value="1"/>
</dbReference>
<reference evidence="10" key="1">
    <citation type="submission" date="2020-05" db="EMBL/GenBank/DDBJ databases">
        <title>Phylogenomic resolution of chytrid fungi.</title>
        <authorList>
            <person name="Stajich J.E."/>
            <person name="Amses K."/>
            <person name="Simmons R."/>
            <person name="Seto K."/>
            <person name="Myers J."/>
            <person name="Bonds A."/>
            <person name="Quandt C.A."/>
            <person name="Barry K."/>
            <person name="Liu P."/>
            <person name="Grigoriev I."/>
            <person name="Longcore J.E."/>
            <person name="James T.Y."/>
        </authorList>
    </citation>
    <scope>NUCLEOTIDE SEQUENCE</scope>
    <source>
        <strain evidence="10">JEL0379</strain>
    </source>
</reference>
<dbReference type="SUPFAM" id="SSF52540">
    <property type="entry name" value="P-loop containing nucleoside triphosphate hydrolases"/>
    <property type="match status" value="1"/>
</dbReference>
<evidence type="ECO:0000256" key="2">
    <source>
        <dbReference type="ARBA" id="ARBA00004604"/>
    </source>
</evidence>
<evidence type="ECO:0000313" key="11">
    <source>
        <dbReference type="Proteomes" id="UP001212152"/>
    </source>
</evidence>
<dbReference type="Gene3D" id="3.40.50.300">
    <property type="entry name" value="P-loop containing nucleotide triphosphate hydrolases"/>
    <property type="match status" value="1"/>
</dbReference>
<dbReference type="InterPro" id="IPR023179">
    <property type="entry name" value="GTP-bd_ortho_bundle_sf"/>
</dbReference>
<dbReference type="PANTHER" id="PTHR11089">
    <property type="entry name" value="GTP-BINDING PROTEIN-RELATED"/>
    <property type="match status" value="1"/>
</dbReference>
<feature type="compositionally biased region" description="Basic residues" evidence="8">
    <location>
        <begin position="675"/>
        <end position="687"/>
    </location>
</feature>
<evidence type="ECO:0000313" key="10">
    <source>
        <dbReference type="EMBL" id="KAJ3174653.1"/>
    </source>
</evidence>
<dbReference type="GO" id="GO:0005525">
    <property type="term" value="F:GTP binding"/>
    <property type="evidence" value="ECO:0007669"/>
    <property type="project" value="UniProtKB-KW"/>
</dbReference>
<dbReference type="AlphaFoldDB" id="A0AAD5TEQ8"/>
<feature type="region of interest" description="Disordered" evidence="8">
    <location>
        <begin position="1"/>
        <end position="24"/>
    </location>
</feature>
<sequence length="733" mass="81113">MGKQKKERTRQANEKVAGSGPSLSNITHVKGVNFYRDAKKVRQVNMLKGGKAVRNADGKVIKEAVFQTRLASGTMARVQPDRRWFENTRTIGQNALTAFREAMAVKADDPYTFIMRQNKLPMSLLTDPTKISRMQLLETDSFSNTFGPKSQRKRPKLKAGTVDDLAENVEASLDGYEAVKDPNLISNIPTDGAIDGDKDPYLRAGQSKRIWNELYKVLDSSDVLIHVLDARDPMGTRCRNIEKHLKEEAKHKHLIFVLNKCDLVPTWVTAKWVKILSREYPTLAFHASINHSFGKGSLIQLLRQFSKLHADKKQISVGFFGYPNTGKSSIINTLRQKKVCTVAPVPGETKVWQYITLMRRIYLIDCPGVVHPNAEDSETDLVLRGISRIENLRGPEHHIPAILERVRPEYMRRTYGVRSWDDSVDFLSQVARTSGKLLKGGEADISTVAKMILNDWLRGKIPYYAMPPDSPEYEAAAAEAAAAKKDESTVPMVQQLFSKIPVTTKFLKDDMKPLHEVTDSILDASQDPIADDEDDEKAEEKNTDADADAAAPADVTDWDDVFEGVVGEEVSAIDGVESPTAEEDDEEEEQSEEEKEEDAKAQDATAAPSSTKPTARKTKLPIKVKPLPKFAEKPAATATPSKKRAAPPPSSSSSSTAAGGGGDASDDDDEDSSPRARKSPRMTTNKKKASDNFYDTANVKNRNRNKTNKPVNPSTLAKKLQTPGSKKVGGKRK</sequence>
<feature type="region of interest" description="Disordered" evidence="8">
    <location>
        <begin position="519"/>
        <end position="733"/>
    </location>
</feature>
<dbReference type="InterPro" id="IPR050755">
    <property type="entry name" value="TRAFAC_YlqF/YawG_RiboMat"/>
</dbReference>
<gene>
    <name evidence="10" type="primary">NOG2</name>
    <name evidence="10" type="ORF">HDU87_007025</name>
</gene>